<sequence>MSKWKAVKSGFPQGSLLGPILFNVFLIDVDSGIECILSKFADTTKLSGAVDLLERRLAFHRDLNRLEKWALVNLMKFNKDNCKVLHLDCGNLRYHYRLGDEWMESSHVEKNLGMLVNEK</sequence>
<evidence type="ECO:0000313" key="2">
    <source>
        <dbReference type="Proteomes" id="UP001623348"/>
    </source>
</evidence>
<accession>A0ABC9X4K4</accession>
<keyword evidence="2" id="KW-1185">Reference proteome</keyword>
<proteinExistence type="predicted"/>
<keyword evidence="1" id="KW-0649">Protein kinase inhibitor</keyword>
<name>A0ABC9X4K4_GRUJA</name>
<reference evidence="1 2" key="1">
    <citation type="submission" date="2024-06" db="EMBL/GenBank/DDBJ databases">
        <title>The draft genome of Grus japonensis, version 3.</title>
        <authorList>
            <person name="Nabeshima K."/>
            <person name="Suzuki S."/>
            <person name="Onuma M."/>
        </authorList>
    </citation>
    <scope>NUCLEOTIDE SEQUENCE [LARGE SCALE GENOMIC DNA]</scope>
    <source>
        <strain evidence="1 2">451A</strain>
    </source>
</reference>
<comment type="caution">
    <text evidence="1">The sequence shown here is derived from an EMBL/GenBank/DDBJ whole genome shotgun (WGS) entry which is preliminary data.</text>
</comment>
<dbReference type="GO" id="GO:0004860">
    <property type="term" value="F:protein kinase inhibitor activity"/>
    <property type="evidence" value="ECO:0007669"/>
    <property type="project" value="UniProtKB-KW"/>
</dbReference>
<dbReference type="AlphaFoldDB" id="A0ABC9X4K4"/>
<gene>
    <name evidence="1" type="ORF">GRJ2_001726100</name>
</gene>
<protein>
    <submittedName>
        <fullName evidence="1">cAMP-dependent protein kinase inhibitor alpha</fullName>
    </submittedName>
</protein>
<dbReference type="Proteomes" id="UP001623348">
    <property type="component" value="Unassembled WGS sequence"/>
</dbReference>
<dbReference type="PANTHER" id="PTHR33332">
    <property type="entry name" value="REVERSE TRANSCRIPTASE DOMAIN-CONTAINING PROTEIN"/>
    <property type="match status" value="1"/>
</dbReference>
<evidence type="ECO:0000313" key="1">
    <source>
        <dbReference type="EMBL" id="GAB0192608.1"/>
    </source>
</evidence>
<dbReference type="EMBL" id="BAAFJT010000008">
    <property type="protein sequence ID" value="GAB0192608.1"/>
    <property type="molecule type" value="Genomic_DNA"/>
</dbReference>
<organism evidence="1 2">
    <name type="scientific">Grus japonensis</name>
    <name type="common">Japanese crane</name>
    <name type="synonym">Red-crowned crane</name>
    <dbReference type="NCBI Taxonomy" id="30415"/>
    <lineage>
        <taxon>Eukaryota</taxon>
        <taxon>Metazoa</taxon>
        <taxon>Chordata</taxon>
        <taxon>Craniata</taxon>
        <taxon>Vertebrata</taxon>
        <taxon>Euteleostomi</taxon>
        <taxon>Archelosauria</taxon>
        <taxon>Archosauria</taxon>
        <taxon>Dinosauria</taxon>
        <taxon>Saurischia</taxon>
        <taxon>Theropoda</taxon>
        <taxon>Coelurosauria</taxon>
        <taxon>Aves</taxon>
        <taxon>Neognathae</taxon>
        <taxon>Neoaves</taxon>
        <taxon>Gruiformes</taxon>
        <taxon>Gruidae</taxon>
        <taxon>Grus</taxon>
    </lineage>
</organism>